<sequence length="439" mass="47557">MTITYRGRQRPGSPELSRVILGPVRHNGHAIRLRPPRMSDFAAWREIRLRDRAHIEPFWSTSPVPWERRHTARRWARECLLARADMRAGRRYASAIEVDGQFAGQLEFCVIDAATGTAESSAWIDARLAGHGVLTVAGAMLLDFGVTALGLVRVIAPISPANLAAAGLVRALGFRKEATMASAFDAGGSLCDHALWAWSPQDGTTTAAVAIELQTEAPAADRHARADSPAPMIIAIAALRLALWVLVRRLRRYTLARAVPITVTDAPNISVRGLSRADRDDWQAAAAAHGARLAPADRSRRRPEWHRALRDARHGMRSPAGLVLVLLAGERYAGEIRLFEPTMAGRVARLAAWADPELVDAAQLSAALRAVAEYGFGALGLRRIAAEADCADPVSNAALAAADFAEEGVLHDHCGPTGVRADHRLWATTTPPHSHRGRH</sequence>
<dbReference type="InterPro" id="IPR016181">
    <property type="entry name" value="Acyl_CoA_acyltransferase"/>
</dbReference>
<dbReference type="PANTHER" id="PTHR43441">
    <property type="entry name" value="RIBOSOMAL-PROTEIN-SERINE ACETYLTRANSFERASE"/>
    <property type="match status" value="1"/>
</dbReference>
<dbReference type="PANTHER" id="PTHR43441:SF10">
    <property type="entry name" value="ACETYLTRANSFERASE"/>
    <property type="match status" value="1"/>
</dbReference>
<evidence type="ECO:0000259" key="2">
    <source>
        <dbReference type="Pfam" id="PF13302"/>
    </source>
</evidence>
<reference evidence="3 4" key="1">
    <citation type="submission" date="2019-03" db="EMBL/GenBank/DDBJ databases">
        <title>Genomic Encyclopedia of Type Strains, Phase IV (KMG-IV): sequencing the most valuable type-strain genomes for metagenomic binning, comparative biology and taxonomic classification.</title>
        <authorList>
            <person name="Goeker M."/>
        </authorList>
    </citation>
    <scope>NUCLEOTIDE SEQUENCE [LARGE SCALE GENOMIC DNA]</scope>
    <source>
        <strain evidence="3 4">DSM 44684</strain>
    </source>
</reference>
<name>A0A4R1FSQ4_9NOCA</name>
<organism evidence="3 4">
    <name type="scientific">Nocardia alba</name>
    <dbReference type="NCBI Taxonomy" id="225051"/>
    <lineage>
        <taxon>Bacteria</taxon>
        <taxon>Bacillati</taxon>
        <taxon>Actinomycetota</taxon>
        <taxon>Actinomycetes</taxon>
        <taxon>Mycobacteriales</taxon>
        <taxon>Nocardiaceae</taxon>
        <taxon>Nocardia</taxon>
    </lineage>
</organism>
<keyword evidence="3" id="KW-0808">Transferase</keyword>
<dbReference type="Proteomes" id="UP000294856">
    <property type="component" value="Unassembled WGS sequence"/>
</dbReference>
<dbReference type="RefSeq" id="WP_132369869.1">
    <property type="nucleotide sequence ID" value="NZ_SMFR01000002.1"/>
</dbReference>
<keyword evidence="1" id="KW-1133">Transmembrane helix</keyword>
<protein>
    <submittedName>
        <fullName evidence="3">Ribosomal-protein-alanine N-acetyltransferase</fullName>
    </submittedName>
</protein>
<evidence type="ECO:0000256" key="1">
    <source>
        <dbReference type="SAM" id="Phobius"/>
    </source>
</evidence>
<keyword evidence="4" id="KW-1185">Reference proteome</keyword>
<dbReference type="InterPro" id="IPR051908">
    <property type="entry name" value="Ribosomal_N-acetyltransferase"/>
</dbReference>
<gene>
    <name evidence="3" type="ORF">DFR71_3281</name>
</gene>
<evidence type="ECO:0000313" key="4">
    <source>
        <dbReference type="Proteomes" id="UP000294856"/>
    </source>
</evidence>
<dbReference type="OrthoDB" id="3747845at2"/>
<keyword evidence="1" id="KW-0812">Transmembrane</keyword>
<feature type="domain" description="N-acetyltransferase" evidence="2">
    <location>
        <begin position="31"/>
        <end position="175"/>
    </location>
</feature>
<dbReference type="EMBL" id="SMFR01000002">
    <property type="protein sequence ID" value="TCJ97240.1"/>
    <property type="molecule type" value="Genomic_DNA"/>
</dbReference>
<accession>A0A4R1FSQ4</accession>
<dbReference type="AlphaFoldDB" id="A0A4R1FSQ4"/>
<comment type="caution">
    <text evidence="3">The sequence shown here is derived from an EMBL/GenBank/DDBJ whole genome shotgun (WGS) entry which is preliminary data.</text>
</comment>
<dbReference type="STRING" id="1210063.GCA_001612665_00942"/>
<dbReference type="Pfam" id="PF13302">
    <property type="entry name" value="Acetyltransf_3"/>
    <property type="match status" value="1"/>
</dbReference>
<keyword evidence="1" id="KW-0472">Membrane</keyword>
<feature type="transmembrane region" description="Helical" evidence="1">
    <location>
        <begin position="230"/>
        <end position="247"/>
    </location>
</feature>
<dbReference type="GO" id="GO:0008999">
    <property type="term" value="F:protein-N-terminal-alanine acetyltransferase activity"/>
    <property type="evidence" value="ECO:0007669"/>
    <property type="project" value="TreeGrafter"/>
</dbReference>
<dbReference type="InterPro" id="IPR000182">
    <property type="entry name" value="GNAT_dom"/>
</dbReference>
<dbReference type="GO" id="GO:0005737">
    <property type="term" value="C:cytoplasm"/>
    <property type="evidence" value="ECO:0007669"/>
    <property type="project" value="TreeGrafter"/>
</dbReference>
<dbReference type="SUPFAM" id="SSF55729">
    <property type="entry name" value="Acyl-CoA N-acyltransferases (Nat)"/>
    <property type="match status" value="2"/>
</dbReference>
<dbReference type="Gene3D" id="3.40.630.30">
    <property type="match status" value="2"/>
</dbReference>
<evidence type="ECO:0000313" key="3">
    <source>
        <dbReference type="EMBL" id="TCJ97240.1"/>
    </source>
</evidence>
<proteinExistence type="predicted"/>
<dbReference type="GO" id="GO:1990189">
    <property type="term" value="F:protein N-terminal-serine acetyltransferase activity"/>
    <property type="evidence" value="ECO:0007669"/>
    <property type="project" value="TreeGrafter"/>
</dbReference>